<accession>A0ABN9VTF9</accession>
<proteinExistence type="predicted"/>
<dbReference type="InterPro" id="IPR008984">
    <property type="entry name" value="SMAD_FHA_dom_sf"/>
</dbReference>
<protein>
    <recommendedName>
        <fullName evidence="2">FHA domain-containing protein</fullName>
    </recommendedName>
</protein>
<organism evidence="3 4">
    <name type="scientific">Prorocentrum cordatum</name>
    <dbReference type="NCBI Taxonomy" id="2364126"/>
    <lineage>
        <taxon>Eukaryota</taxon>
        <taxon>Sar</taxon>
        <taxon>Alveolata</taxon>
        <taxon>Dinophyceae</taxon>
        <taxon>Prorocentrales</taxon>
        <taxon>Prorocentraceae</taxon>
        <taxon>Prorocentrum</taxon>
    </lineage>
</organism>
<comment type="caution">
    <text evidence="3">The sequence shown here is derived from an EMBL/GenBank/DDBJ whole genome shotgun (WGS) entry which is preliminary data.</text>
</comment>
<evidence type="ECO:0000259" key="2">
    <source>
        <dbReference type="PROSITE" id="PS50006"/>
    </source>
</evidence>
<evidence type="ECO:0000313" key="4">
    <source>
        <dbReference type="Proteomes" id="UP001189429"/>
    </source>
</evidence>
<dbReference type="Gene3D" id="2.60.200.20">
    <property type="match status" value="1"/>
</dbReference>
<evidence type="ECO:0000313" key="3">
    <source>
        <dbReference type="EMBL" id="CAK0875744.1"/>
    </source>
</evidence>
<sequence length="310" mass="33686">MPRPWHPQSMPVPAREPPSGAAAAPPPRVEPARAAPEGVVANGAAADRAVVLRDFEVTINLSFLPPPFALRCTFSRALAASDLERIPVEERTLEASCQEARLLVGRAAQPAALWERLLPEETLRRAVSPEHFEIAVDEEAELVLRNLSSTGTLVNGKTITDSVRVQHADVITVRASARDDVAVLVFRLSVAGEQEDEDSVFSDCPSCSSFAEAGRPRLATESTIIDSGYIAATPLLGLLQRESTAHQREWMCLQREGTLLREWTSGSRAMGDDCIRQAAVRDAAVRPPPVAAVRWPIMPPVREEQGAIEI</sequence>
<name>A0ABN9VTF9_9DINO</name>
<keyword evidence="4" id="KW-1185">Reference proteome</keyword>
<dbReference type="Proteomes" id="UP001189429">
    <property type="component" value="Unassembled WGS sequence"/>
</dbReference>
<evidence type="ECO:0000256" key="1">
    <source>
        <dbReference type="SAM" id="MobiDB-lite"/>
    </source>
</evidence>
<dbReference type="PROSITE" id="PS50006">
    <property type="entry name" value="FHA_DOMAIN"/>
    <property type="match status" value="1"/>
</dbReference>
<gene>
    <name evidence="3" type="ORF">PCOR1329_LOCUS60327</name>
</gene>
<dbReference type="EMBL" id="CAUYUJ010017549">
    <property type="protein sequence ID" value="CAK0875744.1"/>
    <property type="molecule type" value="Genomic_DNA"/>
</dbReference>
<feature type="domain" description="FHA" evidence="2">
    <location>
        <begin position="102"/>
        <end position="159"/>
    </location>
</feature>
<reference evidence="3" key="1">
    <citation type="submission" date="2023-10" db="EMBL/GenBank/DDBJ databases">
        <authorList>
            <person name="Chen Y."/>
            <person name="Shah S."/>
            <person name="Dougan E. K."/>
            <person name="Thang M."/>
            <person name="Chan C."/>
        </authorList>
    </citation>
    <scope>NUCLEOTIDE SEQUENCE [LARGE SCALE GENOMIC DNA]</scope>
</reference>
<dbReference type="Pfam" id="PF00498">
    <property type="entry name" value="FHA"/>
    <property type="match status" value="1"/>
</dbReference>
<feature type="region of interest" description="Disordered" evidence="1">
    <location>
        <begin position="1"/>
        <end position="31"/>
    </location>
</feature>
<dbReference type="InterPro" id="IPR000253">
    <property type="entry name" value="FHA_dom"/>
</dbReference>
<dbReference type="SUPFAM" id="SSF49879">
    <property type="entry name" value="SMAD/FHA domain"/>
    <property type="match status" value="1"/>
</dbReference>